<dbReference type="PATRIC" id="fig|1196324.3.peg.1374"/>
<feature type="signal peptide" evidence="1">
    <location>
        <begin position="1"/>
        <end position="26"/>
    </location>
</feature>
<protein>
    <submittedName>
        <fullName evidence="2">Uncharacterized protein</fullName>
    </submittedName>
</protein>
<comment type="caution">
    <text evidence="2">The sequence shown here is derived from an EMBL/GenBank/DDBJ whole genome shotgun (WGS) entry which is preliminary data.</text>
</comment>
<dbReference type="eggNOG" id="ENOG502ZKH8">
    <property type="taxonomic scope" value="Bacteria"/>
</dbReference>
<name>I8UH90_9BACL</name>
<dbReference type="EMBL" id="AKKV01000022">
    <property type="protein sequence ID" value="EIT86275.1"/>
    <property type="molecule type" value="Genomic_DNA"/>
</dbReference>
<feature type="chain" id="PRO_5003714891" evidence="1">
    <location>
        <begin position="27"/>
        <end position="302"/>
    </location>
</feature>
<gene>
    <name evidence="2" type="ORF">A374_06736</name>
</gene>
<proteinExistence type="predicted"/>
<evidence type="ECO:0000313" key="3">
    <source>
        <dbReference type="Proteomes" id="UP000004080"/>
    </source>
</evidence>
<evidence type="ECO:0000256" key="1">
    <source>
        <dbReference type="SAM" id="SignalP"/>
    </source>
</evidence>
<accession>I8UH90</accession>
<dbReference type="OrthoDB" id="2971494at2"/>
<organism evidence="2 3">
    <name type="scientific">Fictibacillus macauensis ZFHKF-1</name>
    <dbReference type="NCBI Taxonomy" id="1196324"/>
    <lineage>
        <taxon>Bacteria</taxon>
        <taxon>Bacillati</taxon>
        <taxon>Bacillota</taxon>
        <taxon>Bacilli</taxon>
        <taxon>Bacillales</taxon>
        <taxon>Fictibacillaceae</taxon>
        <taxon>Fictibacillus</taxon>
    </lineage>
</organism>
<sequence>MKRVLRLFSTLALGGLLLSSSSEAFAASKPTTLSIVQKEMQTLNSLRPEGGYKAEKFVSAHLTGKKIPEITAIYVRNHKGFIDSMIRIYQYDLKTKKWNKRYEVIKKNGDQPYSLQTKGKLLDHKKEQVVLGTHNGTGRFLSTLVLGSFNGTTVKTLLQPSHQYFGGSATIRKHALFLKNGSIVADRYTFKKNRFVRSKGTGADDRIAAGNVDHYLYFDHKKNGATVFDQHHIPYFNVTQTAAFVRKDKRDNKPVAYRLFVGNRIVQFKGSNLYFLEGGYDTWVIEPEAYGKKIKVKIEVTE</sequence>
<dbReference type="AlphaFoldDB" id="I8UH90"/>
<keyword evidence="3" id="KW-1185">Reference proteome</keyword>
<dbReference type="RefSeq" id="WP_007201444.1">
    <property type="nucleotide sequence ID" value="NZ_AKKV01000022.1"/>
</dbReference>
<keyword evidence="1" id="KW-0732">Signal</keyword>
<dbReference type="Proteomes" id="UP000004080">
    <property type="component" value="Unassembled WGS sequence"/>
</dbReference>
<reference evidence="2 3" key="1">
    <citation type="journal article" date="2012" name="J. Bacteriol.">
        <title>Genome of Bacillus macauensis ZFHKF-1, a Long-Chain-Forming Bacterium.</title>
        <authorList>
            <person name="Cai L."/>
            <person name="Zhang T."/>
        </authorList>
    </citation>
    <scope>NUCLEOTIDE SEQUENCE [LARGE SCALE GENOMIC DNA]</scope>
    <source>
        <strain evidence="2 3">ZFHKF-1</strain>
    </source>
</reference>
<evidence type="ECO:0000313" key="2">
    <source>
        <dbReference type="EMBL" id="EIT86275.1"/>
    </source>
</evidence>